<dbReference type="STRING" id="235279.HH_0156"/>
<dbReference type="Gene3D" id="3.20.20.220">
    <property type="match status" value="1"/>
</dbReference>
<dbReference type="GO" id="GO:0010133">
    <property type="term" value="P:L-proline catabolic process to L-glutamate"/>
    <property type="evidence" value="ECO:0007669"/>
    <property type="project" value="UniProtKB-UniPathway"/>
</dbReference>
<dbReference type="InterPro" id="IPR029041">
    <property type="entry name" value="FAD-linked_oxidoreductase-like"/>
</dbReference>
<feature type="active site" evidence="6 7">
    <location>
        <position position="736"/>
    </location>
</feature>
<reference evidence="11 12" key="1">
    <citation type="journal article" date="2003" name="Proc. Natl. Acad. Sci. U.S.A.">
        <title>The complete genome sequence of the carcinogenic bacterium Helicobacter hepaticus.</title>
        <authorList>
            <person name="Suerbaum S."/>
            <person name="Josenhans C."/>
            <person name="Sterzenbach T."/>
            <person name="Drescher B."/>
            <person name="Brandt P."/>
            <person name="Bell M."/>
            <person name="Droege M."/>
            <person name="Fartmann B."/>
            <person name="Fischer H.-P."/>
            <person name="Ge Z."/>
            <person name="Hoerster A."/>
            <person name="Holland R."/>
            <person name="Klein K."/>
            <person name="Koenig J."/>
            <person name="Macko L."/>
            <person name="Mendz G.L."/>
            <person name="Nyakatura G."/>
            <person name="Schauer D.B."/>
            <person name="Shen Z."/>
            <person name="Weber J."/>
            <person name="Frosch M."/>
            <person name="Fox J.G."/>
        </authorList>
    </citation>
    <scope>NUCLEOTIDE SEQUENCE [LARGE SCALE GENOMIC DNA]</scope>
    <source>
        <strain evidence="12">ATCC 51449 / 3B1</strain>
    </source>
</reference>
<feature type="domain" description="Aldehyde dehydrogenase" evidence="9">
    <location>
        <begin position="519"/>
        <end position="959"/>
    </location>
</feature>
<dbReference type="FunFam" id="3.40.309.10:FF:000005">
    <property type="entry name" value="1-pyrroline-5-carboxylate dehydrogenase 1"/>
    <property type="match status" value="1"/>
</dbReference>
<evidence type="ECO:0000313" key="12">
    <source>
        <dbReference type="Proteomes" id="UP000002495"/>
    </source>
</evidence>
<gene>
    <name evidence="11" type="ordered locus">HH_0156</name>
</gene>
<dbReference type="EC" id="1.2.1.88" evidence="2"/>
<comment type="pathway">
    <text evidence="1">Amino-acid degradation; L-proline degradation into L-glutamate; L-glutamate from L-proline: step 2/2.</text>
</comment>
<dbReference type="GO" id="GO:0003700">
    <property type="term" value="F:DNA-binding transcription factor activity"/>
    <property type="evidence" value="ECO:0007669"/>
    <property type="project" value="InterPro"/>
</dbReference>
<dbReference type="InterPro" id="IPR016162">
    <property type="entry name" value="Ald_DH_N"/>
</dbReference>
<dbReference type="KEGG" id="hhe:HH_0156"/>
<dbReference type="GO" id="GO:0004657">
    <property type="term" value="F:proline dehydrogenase activity"/>
    <property type="evidence" value="ECO:0007669"/>
    <property type="project" value="InterPro"/>
</dbReference>
<evidence type="ECO:0000259" key="10">
    <source>
        <dbReference type="Pfam" id="PF01619"/>
    </source>
</evidence>
<dbReference type="PIRSF" id="PIRSF000197">
    <property type="entry name" value="Bifunct_PutA"/>
    <property type="match status" value="1"/>
</dbReference>
<dbReference type="AlphaFoldDB" id="Q7VJT7"/>
<dbReference type="InterPro" id="IPR016163">
    <property type="entry name" value="Ald_DH_C"/>
</dbReference>
<protein>
    <recommendedName>
        <fullName evidence="2">L-glutamate gamma-semialdehyde dehydrogenase</fullName>
        <ecNumber evidence="2">1.2.1.88</ecNumber>
    </recommendedName>
</protein>
<dbReference type="RefSeq" id="WP_011114999.1">
    <property type="nucleotide sequence ID" value="NC_004917.1"/>
</dbReference>
<evidence type="ECO:0000256" key="7">
    <source>
        <dbReference type="PROSITE-ProRule" id="PRU10007"/>
    </source>
</evidence>
<dbReference type="UniPathway" id="UPA00261">
    <property type="reaction ID" value="UER00373"/>
</dbReference>
<dbReference type="InterPro" id="IPR015590">
    <property type="entry name" value="Aldehyde_DH_dom"/>
</dbReference>
<proteinExistence type="inferred from homology"/>
<evidence type="ECO:0000256" key="4">
    <source>
        <dbReference type="ARBA" id="ARBA00023027"/>
    </source>
</evidence>
<dbReference type="InterPro" id="IPR002872">
    <property type="entry name" value="Proline_DH_dom"/>
</dbReference>
<accession>Q7VJT7</accession>
<dbReference type="InterPro" id="IPR029510">
    <property type="entry name" value="Ald_DH_CS_GLU"/>
</dbReference>
<dbReference type="eggNOG" id="COG0506">
    <property type="taxonomic scope" value="Bacteria"/>
</dbReference>
<dbReference type="Pfam" id="PF00171">
    <property type="entry name" value="Aldedh"/>
    <property type="match status" value="1"/>
</dbReference>
<feature type="active site" evidence="6">
    <location>
        <position position="770"/>
    </location>
</feature>
<evidence type="ECO:0000256" key="3">
    <source>
        <dbReference type="ARBA" id="ARBA00023002"/>
    </source>
</evidence>
<evidence type="ECO:0000256" key="8">
    <source>
        <dbReference type="RuleBase" id="RU003345"/>
    </source>
</evidence>
<dbReference type="Gene3D" id="3.40.309.10">
    <property type="entry name" value="Aldehyde Dehydrogenase, Chain A, domain 2"/>
    <property type="match status" value="1"/>
</dbReference>
<dbReference type="GO" id="GO:0009898">
    <property type="term" value="C:cytoplasmic side of plasma membrane"/>
    <property type="evidence" value="ECO:0007669"/>
    <property type="project" value="TreeGrafter"/>
</dbReference>
<keyword evidence="3 8" id="KW-0560">Oxidoreductase</keyword>
<dbReference type="InterPro" id="IPR016160">
    <property type="entry name" value="Ald_DH_CS_CYS"/>
</dbReference>
<dbReference type="InterPro" id="IPR050485">
    <property type="entry name" value="Proline_metab_enzyme"/>
</dbReference>
<evidence type="ECO:0000256" key="1">
    <source>
        <dbReference type="ARBA" id="ARBA00004786"/>
    </source>
</evidence>
<keyword evidence="12" id="KW-1185">Reference proteome</keyword>
<evidence type="ECO:0000259" key="9">
    <source>
        <dbReference type="Pfam" id="PF00171"/>
    </source>
</evidence>
<feature type="domain" description="Proline dehydrogenase" evidence="10">
    <location>
        <begin position="132"/>
        <end position="421"/>
    </location>
</feature>
<comment type="similarity">
    <text evidence="8">Belongs to the aldehyde dehydrogenase family.</text>
</comment>
<dbReference type="PANTHER" id="PTHR42862">
    <property type="entry name" value="DELTA-1-PYRROLINE-5-CARBOXYLATE DEHYDROGENASE 1, ISOFORM A-RELATED"/>
    <property type="match status" value="1"/>
</dbReference>
<comment type="catalytic activity">
    <reaction evidence="5">
        <text>L-glutamate 5-semialdehyde + NAD(+) + H2O = L-glutamate + NADH + 2 H(+)</text>
        <dbReference type="Rhea" id="RHEA:30235"/>
        <dbReference type="ChEBI" id="CHEBI:15377"/>
        <dbReference type="ChEBI" id="CHEBI:15378"/>
        <dbReference type="ChEBI" id="CHEBI:29985"/>
        <dbReference type="ChEBI" id="CHEBI:57540"/>
        <dbReference type="ChEBI" id="CHEBI:57945"/>
        <dbReference type="ChEBI" id="CHEBI:58066"/>
        <dbReference type="EC" id="1.2.1.88"/>
    </reaction>
</comment>
<name>Q7VJT7_HELHP</name>
<dbReference type="Pfam" id="PF01619">
    <property type="entry name" value="Pro_dh"/>
    <property type="match status" value="1"/>
</dbReference>
<dbReference type="PANTHER" id="PTHR42862:SF1">
    <property type="entry name" value="DELTA-1-PYRROLINE-5-CARBOXYLATE DEHYDROGENASE 2, ISOFORM A-RELATED"/>
    <property type="match status" value="1"/>
</dbReference>
<dbReference type="InterPro" id="IPR025703">
    <property type="entry name" value="Bifunct_PutA"/>
</dbReference>
<evidence type="ECO:0000256" key="2">
    <source>
        <dbReference type="ARBA" id="ARBA00012884"/>
    </source>
</evidence>
<evidence type="ECO:0000256" key="5">
    <source>
        <dbReference type="ARBA" id="ARBA00048142"/>
    </source>
</evidence>
<sequence>MQEIIQESFDFAADLQEKINTSISSREKAFHFKMQKLLNDPKAKVMLIELLDRSFRSKEAKTSFEFIEYSLNKYGIPDFFSAFEKFLLFAFLHFGKFTPHLSVPFFIRHLRNDTKSMVLDANEAQLTSHILARKNQGNIILNVNLIGEEVLGEIESKYRIKKYEEAIKSNYITYISIKITTIFSQINIIDFDYSKAEIVKRLEHLYALALEEEQRQNQPKFINLDMEEFRDLELTVAAFMESIAQFDIKAGIVLQAYLPDSYEYLKKLYAFSKERVLKGMKPIKIRFVKGANMESEALIASQRGWAMPTFDKKIDTDSNYNKMLDFVLEDDNYKFIHIGIASHNIFEIAYAYIRIKRANALDSFTFEQLEGMSMQCSLELSKIHQLILYAPVCDESHFNNAIAYLVRRLDENTSEDNFMRHFFGLKVGDKAWNVQKELFLASLKGIKNLDNSTHRIQDRNNVPKEQSAYQSGVFKNEPDTDFILAQNRVWAQKIRVKYENLRDIKLYPVAGELDFTHKKLKNVEQKDKINNQTIAHIYLAGENEIKESLKVALSANENLSFDNLYEILSSTAQLMRERRGDLIGIAALEVGKTFLELDSEVSEAIDFLEFYPYSLKELRRANPKTRFSPKGVGLVIAPWNFPIGISVGSISSMLASGNVVIYKPSSLSVLSGYEICKCFWDAGISKNRLIFLPAKGSDISKYLLNTDEIKACVLTGGEETAYTMLRTNPTLWLSAETGGKNATIVTKMADRDQAVKNIIHSAFSNSGQKCSATSLLVLEKEVYEDEEFKKCLIDAASSLAIGSPFEFKNKLGALADKPSDKVKKALKEIAPYEHWVLEAKFINKNEHLMSPAIKYGTKKGDFTHTNELFAPILSVMKAQNLEEAIDIVNSTGYGLTAGLESLDEREWEYFHTHIEAGNIYINKPTTGAIVLRQPFGGVKKSAIGFGRKVGIYNYVTQFLHISQDEADMNVKENVFSKTLADLSLKLDSHLKAELQKAILMAKSYTYHYENEFSQSKDYVQIRGEDNFFSYTPIKSLALRISADDSLSDILSVLIAGKISGVRVYLSYEKNENLDFIQKELRIFEFESKKENEFEFSKTIANFERIFYYGKPDRQNPIYQQAALNAKIIKRDKPLINGRFELLYYFNEKSLSISYHRYGNLGARVLK</sequence>
<dbReference type="PROSITE" id="PS00070">
    <property type="entry name" value="ALDEHYDE_DEHYDR_CYS"/>
    <property type="match status" value="1"/>
</dbReference>
<dbReference type="Proteomes" id="UP000002495">
    <property type="component" value="Chromosome"/>
</dbReference>
<dbReference type="eggNOG" id="COG1012">
    <property type="taxonomic scope" value="Bacteria"/>
</dbReference>
<dbReference type="Gene3D" id="3.40.605.10">
    <property type="entry name" value="Aldehyde Dehydrogenase, Chain A, domain 1"/>
    <property type="match status" value="1"/>
</dbReference>
<keyword evidence="4" id="KW-0520">NAD</keyword>
<evidence type="ECO:0000313" key="11">
    <source>
        <dbReference type="EMBL" id="AAP76753.1"/>
    </source>
</evidence>
<dbReference type="PROSITE" id="PS00687">
    <property type="entry name" value="ALDEHYDE_DEHYDR_GLU"/>
    <property type="match status" value="1"/>
</dbReference>
<evidence type="ECO:0000256" key="6">
    <source>
        <dbReference type="PIRSR" id="PIRSR000197-1"/>
    </source>
</evidence>
<dbReference type="InterPro" id="IPR016161">
    <property type="entry name" value="Ald_DH/histidinol_DH"/>
</dbReference>
<dbReference type="GO" id="GO:0003842">
    <property type="term" value="F:L-glutamate gamma-semialdehyde dehydrogenase activity"/>
    <property type="evidence" value="ECO:0007669"/>
    <property type="project" value="UniProtKB-EC"/>
</dbReference>
<dbReference type="SUPFAM" id="SSF51730">
    <property type="entry name" value="FAD-linked oxidoreductase"/>
    <property type="match status" value="1"/>
</dbReference>
<organism evidence="11 12">
    <name type="scientific">Helicobacter hepaticus (strain ATCC 51449 / 3B1)</name>
    <dbReference type="NCBI Taxonomy" id="235279"/>
    <lineage>
        <taxon>Bacteria</taxon>
        <taxon>Pseudomonadati</taxon>
        <taxon>Campylobacterota</taxon>
        <taxon>Epsilonproteobacteria</taxon>
        <taxon>Campylobacterales</taxon>
        <taxon>Helicobacteraceae</taxon>
        <taxon>Helicobacter</taxon>
    </lineage>
</organism>
<dbReference type="HOGENOM" id="CLU_005682_2_0_7"/>
<dbReference type="SUPFAM" id="SSF53720">
    <property type="entry name" value="ALDH-like"/>
    <property type="match status" value="1"/>
</dbReference>
<dbReference type="EMBL" id="AE017125">
    <property type="protein sequence ID" value="AAP76753.1"/>
    <property type="molecule type" value="Genomic_DNA"/>
</dbReference>